<feature type="region of interest" description="Disordered" evidence="24">
    <location>
        <begin position="412"/>
        <end position="448"/>
    </location>
</feature>
<dbReference type="Pfam" id="PF00098">
    <property type="entry name" value="zf-CCHC"/>
    <property type="match status" value="1"/>
</dbReference>
<protein>
    <recommendedName>
        <fullName evidence="19">ATP-dependent DNA helicase Q4</fullName>
        <ecNumber evidence="17">5.6.2.4</ecNumber>
    </recommendedName>
    <alternativeName>
        <fullName evidence="20">DNA 3'-5' helicase RecQ4</fullName>
    </alternativeName>
    <alternativeName>
        <fullName evidence="21">DNA helicase, RecQ-like type 4</fullName>
    </alternativeName>
    <alternativeName>
        <fullName evidence="22">RecQ protein-like 4</fullName>
    </alternativeName>
</protein>
<evidence type="ECO:0000256" key="17">
    <source>
        <dbReference type="ARBA" id="ARBA00034808"/>
    </source>
</evidence>
<dbReference type="GO" id="GO:0043138">
    <property type="term" value="F:3'-5' DNA helicase activity"/>
    <property type="evidence" value="ECO:0000318"/>
    <property type="project" value="GO_Central"/>
</dbReference>
<evidence type="ECO:0000256" key="4">
    <source>
        <dbReference type="ARBA" id="ARBA00005446"/>
    </source>
</evidence>
<feature type="region of interest" description="Disordered" evidence="24">
    <location>
        <begin position="267"/>
        <end position="381"/>
    </location>
</feature>
<dbReference type="GO" id="GO:0051276">
    <property type="term" value="P:chromosome organization"/>
    <property type="evidence" value="ECO:0007669"/>
    <property type="project" value="UniProtKB-ARBA"/>
</dbReference>
<proteinExistence type="inferred from homology"/>
<keyword evidence="13" id="KW-0238">DNA-binding</keyword>
<feature type="compositionally biased region" description="Basic and acidic residues" evidence="24">
    <location>
        <begin position="81"/>
        <end position="92"/>
    </location>
</feature>
<organism evidence="28 29">
    <name type="scientific">Daphnia pulex</name>
    <name type="common">Water flea</name>
    <dbReference type="NCBI Taxonomy" id="6669"/>
    <lineage>
        <taxon>Eukaryota</taxon>
        <taxon>Metazoa</taxon>
        <taxon>Ecdysozoa</taxon>
        <taxon>Arthropoda</taxon>
        <taxon>Crustacea</taxon>
        <taxon>Branchiopoda</taxon>
        <taxon>Diplostraca</taxon>
        <taxon>Cladocera</taxon>
        <taxon>Anomopoda</taxon>
        <taxon>Daphniidae</taxon>
        <taxon>Daphnia</taxon>
    </lineage>
</organism>
<evidence type="ECO:0000256" key="11">
    <source>
        <dbReference type="ARBA" id="ARBA00022833"/>
    </source>
</evidence>
<dbReference type="PROSITE" id="PS51194">
    <property type="entry name" value="HELICASE_CTER"/>
    <property type="match status" value="1"/>
</dbReference>
<keyword evidence="14" id="KW-0413">Isomerase</keyword>
<feature type="domain" description="Helicase ATP-binding" evidence="26">
    <location>
        <begin position="566"/>
        <end position="743"/>
    </location>
</feature>
<keyword evidence="5" id="KW-0963">Cytoplasm</keyword>
<evidence type="ECO:0000256" key="15">
    <source>
        <dbReference type="ARBA" id="ARBA00023242"/>
    </source>
</evidence>
<gene>
    <name evidence="28" type="ORF">DAPPUDRAFT_347585</name>
</gene>
<dbReference type="SMART" id="SM00343">
    <property type="entry name" value="ZnF_C2HC"/>
    <property type="match status" value="1"/>
</dbReference>
<dbReference type="FunFam" id="3.40.50.300:FF:000772">
    <property type="entry name" value="ATP-dependent DNA helicase Q4"/>
    <property type="match status" value="1"/>
</dbReference>
<feature type="compositionally biased region" description="Basic and acidic residues" evidence="24">
    <location>
        <begin position="103"/>
        <end position="115"/>
    </location>
</feature>
<feature type="region of interest" description="Disordered" evidence="24">
    <location>
        <begin position="58"/>
        <end position="131"/>
    </location>
</feature>
<keyword evidence="10 28" id="KW-0347">Helicase</keyword>
<dbReference type="EC" id="5.6.2.4" evidence="17"/>
<comment type="cofactor">
    <cofactor evidence="1">
        <name>Zn(2+)</name>
        <dbReference type="ChEBI" id="CHEBI:29105"/>
    </cofactor>
</comment>
<dbReference type="SMART" id="SM00490">
    <property type="entry name" value="HELICc"/>
    <property type="match status" value="1"/>
</dbReference>
<dbReference type="InterPro" id="IPR004589">
    <property type="entry name" value="DNA_helicase_ATP-dep_RecQ"/>
</dbReference>
<keyword evidence="12" id="KW-0067">ATP-binding</keyword>
<evidence type="ECO:0000256" key="22">
    <source>
        <dbReference type="ARBA" id="ARBA00084018"/>
    </source>
</evidence>
<dbReference type="HOGENOM" id="CLU_001103_10_1_1"/>
<keyword evidence="8" id="KW-0547">Nucleotide-binding</keyword>
<dbReference type="PANTHER" id="PTHR13710">
    <property type="entry name" value="DNA HELICASE RECQ FAMILY MEMBER"/>
    <property type="match status" value="1"/>
</dbReference>
<dbReference type="GO" id="GO:0016787">
    <property type="term" value="F:hydrolase activity"/>
    <property type="evidence" value="ECO:0007669"/>
    <property type="project" value="UniProtKB-KW"/>
</dbReference>
<evidence type="ECO:0000256" key="12">
    <source>
        <dbReference type="ARBA" id="ARBA00022840"/>
    </source>
</evidence>
<feature type="compositionally biased region" description="Low complexity" evidence="24">
    <location>
        <begin position="296"/>
        <end position="307"/>
    </location>
</feature>
<dbReference type="PANTHER" id="PTHR13710:SF108">
    <property type="entry name" value="ATP-DEPENDENT DNA HELICASE Q4"/>
    <property type="match status" value="1"/>
</dbReference>
<keyword evidence="11" id="KW-0862">Zinc</keyword>
<evidence type="ECO:0000256" key="3">
    <source>
        <dbReference type="ARBA" id="ARBA00004496"/>
    </source>
</evidence>
<evidence type="ECO:0000256" key="2">
    <source>
        <dbReference type="ARBA" id="ARBA00004123"/>
    </source>
</evidence>
<dbReference type="Proteomes" id="UP000000305">
    <property type="component" value="Unassembled WGS sequence"/>
</dbReference>
<feature type="domain" description="Helicase C-terminal" evidence="27">
    <location>
        <begin position="764"/>
        <end position="936"/>
    </location>
</feature>
<dbReference type="FunFam" id="1.10.10.1460:FF:000001">
    <property type="entry name" value="DNA replication regulator Sld2"/>
    <property type="match status" value="1"/>
</dbReference>
<dbReference type="PROSITE" id="PS50158">
    <property type="entry name" value="ZF_CCHC"/>
    <property type="match status" value="1"/>
</dbReference>
<dbReference type="Pfam" id="PF11719">
    <property type="entry name" value="Drc1-Sld2"/>
    <property type="match status" value="1"/>
</dbReference>
<dbReference type="GO" id="GO:0003677">
    <property type="term" value="F:DNA binding"/>
    <property type="evidence" value="ECO:0007669"/>
    <property type="project" value="UniProtKB-KW"/>
</dbReference>
<evidence type="ECO:0000256" key="20">
    <source>
        <dbReference type="ARBA" id="ARBA00076756"/>
    </source>
</evidence>
<dbReference type="Pfam" id="PF00270">
    <property type="entry name" value="DEAD"/>
    <property type="match status" value="1"/>
</dbReference>
<dbReference type="SUPFAM" id="SSF52540">
    <property type="entry name" value="P-loop containing nucleoside triphosphate hydrolases"/>
    <property type="match status" value="1"/>
</dbReference>
<dbReference type="Gene3D" id="1.10.10.1460">
    <property type="match status" value="1"/>
</dbReference>
<comment type="subcellular location">
    <subcellularLocation>
        <location evidence="3">Cytoplasm</location>
    </subcellularLocation>
    <subcellularLocation>
        <location evidence="2">Nucleus</location>
    </subcellularLocation>
</comment>
<evidence type="ECO:0000256" key="7">
    <source>
        <dbReference type="ARBA" id="ARBA00022723"/>
    </source>
</evidence>
<evidence type="ECO:0000259" key="25">
    <source>
        <dbReference type="PROSITE" id="PS50158"/>
    </source>
</evidence>
<feature type="region of interest" description="Disordered" evidence="24">
    <location>
        <begin position="168"/>
        <end position="220"/>
    </location>
</feature>
<comment type="similarity">
    <text evidence="4">Belongs to the helicase family. RecQ subfamily.</text>
</comment>
<dbReference type="eggNOG" id="KOG0351">
    <property type="taxonomic scope" value="Eukaryota"/>
</dbReference>
<dbReference type="InterPro" id="IPR036875">
    <property type="entry name" value="Znf_CCHC_sf"/>
</dbReference>
<keyword evidence="15" id="KW-0539">Nucleus</keyword>
<dbReference type="GO" id="GO:0005524">
    <property type="term" value="F:ATP binding"/>
    <property type="evidence" value="ECO:0007669"/>
    <property type="project" value="UniProtKB-KW"/>
</dbReference>
<evidence type="ECO:0000259" key="26">
    <source>
        <dbReference type="PROSITE" id="PS51192"/>
    </source>
</evidence>
<accession>E9G3F7</accession>
<comment type="catalytic activity">
    <reaction evidence="16">
        <text>Couples ATP hydrolysis with the unwinding of duplex DNA by translocating in the 3'-5' direction.</text>
        <dbReference type="EC" id="5.6.2.4"/>
    </reaction>
</comment>
<evidence type="ECO:0000256" key="16">
    <source>
        <dbReference type="ARBA" id="ARBA00034617"/>
    </source>
</evidence>
<feature type="region of interest" description="Disordered" evidence="24">
    <location>
        <begin position="497"/>
        <end position="516"/>
    </location>
</feature>
<feature type="domain" description="CCHC-type" evidence="25">
    <location>
        <begin position="453"/>
        <end position="467"/>
    </location>
</feature>
<dbReference type="EMBL" id="GL732531">
    <property type="protein sequence ID" value="EFX85996.1"/>
    <property type="molecule type" value="Genomic_DNA"/>
</dbReference>
<evidence type="ECO:0000256" key="5">
    <source>
        <dbReference type="ARBA" id="ARBA00022490"/>
    </source>
</evidence>
<evidence type="ECO:0000256" key="6">
    <source>
        <dbReference type="ARBA" id="ARBA00022553"/>
    </source>
</evidence>
<comment type="catalytic activity">
    <reaction evidence="18">
        <text>ATP + H2O = ADP + phosphate + H(+)</text>
        <dbReference type="Rhea" id="RHEA:13065"/>
        <dbReference type="ChEBI" id="CHEBI:15377"/>
        <dbReference type="ChEBI" id="CHEBI:15378"/>
        <dbReference type="ChEBI" id="CHEBI:30616"/>
        <dbReference type="ChEBI" id="CHEBI:43474"/>
        <dbReference type="ChEBI" id="CHEBI:456216"/>
    </reaction>
</comment>
<evidence type="ECO:0000313" key="29">
    <source>
        <dbReference type="Proteomes" id="UP000000305"/>
    </source>
</evidence>
<dbReference type="GO" id="GO:0000724">
    <property type="term" value="P:double-strand break repair via homologous recombination"/>
    <property type="evidence" value="ECO:0000318"/>
    <property type="project" value="GO_Central"/>
</dbReference>
<feature type="compositionally biased region" description="Gly residues" evidence="24">
    <location>
        <begin position="433"/>
        <end position="444"/>
    </location>
</feature>
<evidence type="ECO:0000256" key="9">
    <source>
        <dbReference type="ARBA" id="ARBA00022801"/>
    </source>
</evidence>
<keyword evidence="23" id="KW-0863">Zinc-finger</keyword>
<evidence type="ECO:0000256" key="8">
    <source>
        <dbReference type="ARBA" id="ARBA00022741"/>
    </source>
</evidence>
<feature type="compositionally biased region" description="Polar residues" evidence="24">
    <location>
        <begin position="120"/>
        <end position="130"/>
    </location>
</feature>
<keyword evidence="7" id="KW-0479">Metal-binding</keyword>
<name>E9G3F7_DAPPU</name>
<dbReference type="InterPro" id="IPR001878">
    <property type="entry name" value="Znf_CCHC"/>
</dbReference>
<dbReference type="GO" id="GO:0005694">
    <property type="term" value="C:chromosome"/>
    <property type="evidence" value="ECO:0000318"/>
    <property type="project" value="GO_Central"/>
</dbReference>
<dbReference type="InParanoid" id="E9G3F7"/>
<dbReference type="AlphaFoldDB" id="E9G3F7"/>
<dbReference type="FunCoup" id="E9G3F7">
    <property type="interactions" value="593"/>
</dbReference>
<dbReference type="SUPFAM" id="SSF57756">
    <property type="entry name" value="Retrovirus zinc finger-like domains"/>
    <property type="match status" value="1"/>
</dbReference>
<dbReference type="OrthoDB" id="18781at2759"/>
<dbReference type="CDD" id="cd18794">
    <property type="entry name" value="SF2_C_RecQ"/>
    <property type="match status" value="1"/>
</dbReference>
<evidence type="ECO:0000256" key="1">
    <source>
        <dbReference type="ARBA" id="ARBA00001947"/>
    </source>
</evidence>
<evidence type="ECO:0000256" key="18">
    <source>
        <dbReference type="ARBA" id="ARBA00049360"/>
    </source>
</evidence>
<evidence type="ECO:0000256" key="10">
    <source>
        <dbReference type="ARBA" id="ARBA00022806"/>
    </source>
</evidence>
<dbReference type="InterPro" id="IPR021110">
    <property type="entry name" value="DNA_rep_checkpnt_protein"/>
</dbReference>
<dbReference type="Gene3D" id="3.40.50.300">
    <property type="entry name" value="P-loop containing nucleotide triphosphate hydrolases"/>
    <property type="match status" value="2"/>
</dbReference>
<dbReference type="InterPro" id="IPR001650">
    <property type="entry name" value="Helicase_C-like"/>
</dbReference>
<feature type="compositionally biased region" description="Polar residues" evidence="24">
    <location>
        <begin position="64"/>
        <end position="75"/>
    </location>
</feature>
<evidence type="ECO:0000256" key="14">
    <source>
        <dbReference type="ARBA" id="ARBA00023235"/>
    </source>
</evidence>
<dbReference type="GO" id="GO:0008270">
    <property type="term" value="F:zinc ion binding"/>
    <property type="evidence" value="ECO:0007669"/>
    <property type="project" value="UniProtKB-KW"/>
</dbReference>
<feature type="compositionally biased region" description="Basic and acidic residues" evidence="24">
    <location>
        <begin position="190"/>
        <end position="217"/>
    </location>
</feature>
<reference evidence="28 29" key="1">
    <citation type="journal article" date="2011" name="Science">
        <title>The ecoresponsive genome of Daphnia pulex.</title>
        <authorList>
            <person name="Colbourne J.K."/>
            <person name="Pfrender M.E."/>
            <person name="Gilbert D."/>
            <person name="Thomas W.K."/>
            <person name="Tucker A."/>
            <person name="Oakley T.H."/>
            <person name="Tokishita S."/>
            <person name="Aerts A."/>
            <person name="Arnold G.J."/>
            <person name="Basu M.K."/>
            <person name="Bauer D.J."/>
            <person name="Caceres C.E."/>
            <person name="Carmel L."/>
            <person name="Casola C."/>
            <person name="Choi J.H."/>
            <person name="Detter J.C."/>
            <person name="Dong Q."/>
            <person name="Dusheyko S."/>
            <person name="Eads B.D."/>
            <person name="Frohlich T."/>
            <person name="Geiler-Samerotte K.A."/>
            <person name="Gerlach D."/>
            <person name="Hatcher P."/>
            <person name="Jogdeo S."/>
            <person name="Krijgsveld J."/>
            <person name="Kriventseva E.V."/>
            <person name="Kultz D."/>
            <person name="Laforsch C."/>
            <person name="Lindquist E."/>
            <person name="Lopez J."/>
            <person name="Manak J.R."/>
            <person name="Muller J."/>
            <person name="Pangilinan J."/>
            <person name="Patwardhan R.P."/>
            <person name="Pitluck S."/>
            <person name="Pritham E.J."/>
            <person name="Rechtsteiner A."/>
            <person name="Rho M."/>
            <person name="Rogozin I.B."/>
            <person name="Sakarya O."/>
            <person name="Salamov A."/>
            <person name="Schaack S."/>
            <person name="Shapiro H."/>
            <person name="Shiga Y."/>
            <person name="Skalitzky C."/>
            <person name="Smith Z."/>
            <person name="Souvorov A."/>
            <person name="Sung W."/>
            <person name="Tang Z."/>
            <person name="Tsuchiya D."/>
            <person name="Tu H."/>
            <person name="Vos H."/>
            <person name="Wang M."/>
            <person name="Wolf Y.I."/>
            <person name="Yamagata H."/>
            <person name="Yamada T."/>
            <person name="Ye Y."/>
            <person name="Shaw J.R."/>
            <person name="Andrews J."/>
            <person name="Crease T.J."/>
            <person name="Tang H."/>
            <person name="Lucas S.M."/>
            <person name="Robertson H.M."/>
            <person name="Bork P."/>
            <person name="Koonin E.V."/>
            <person name="Zdobnov E.M."/>
            <person name="Grigoriev I.V."/>
            <person name="Lynch M."/>
            <person name="Boore J.L."/>
        </authorList>
    </citation>
    <scope>NUCLEOTIDE SEQUENCE [LARGE SCALE GENOMIC DNA]</scope>
</reference>
<dbReference type="InterPro" id="IPR027417">
    <property type="entry name" value="P-loop_NTPase"/>
</dbReference>
<sequence length="1253" mass="139870">MEKFEDLLVDSKRTINKWEHEFQKTNGRKPSKEDFKIAPCEVTEAYKVYYKIKKKQELVKNEASPESQANNSTRSQNDEDVPIKEVPIKDPEIDPGPSIWGEHLNKHKPDQEIAKPKIASSGTNSPTYSKLTEKLMKGAKINIRTSLTRKLVSKSISSPVIKFNDSQLNSSQLSEACDSEHNSSLFPSPEEDRPFPVISAKRDENQPVNGEAKREEPPELIQGFNKPKIVQHQVIHKQPFSLTMARQRIASRQVDLQWLDDCLVEGGCTVPSKPEVVEDQDVIYSTDDEAPKPKKSPTTSSKAPESTVSQVTPPPTVKKRKFEPDQVPECSQKKPRIDPSPDLEDNAFDQENTLDPMEKNSSNSPETKPVKRAAKLNATDAAKQERLVSKMASGTANQNFVRINLKKKVFVRGKKTQTGGSYKRQQWKQRQNGGSGGGGGGGKGNYKSKMASKCRRCGEIGHWAKSCMSEKLLSMEELKEQGDEENLEFPTLEEAMEKAEEGTSKHKKKIEPLSKEGEEDLQLVELPKINQVEPYCSPDDPAPPIVMQTLKKFGHSSFRPGQEEVVMRILSGKSTLVVQSTGAGKSLCYQLPAVIYAQRSTCVTIVVSPLVSLMEDQVSNLPSFVKAICLHSGQSEGVRQKNLQLLQSGAIQILLLSAEAVTSTGPFGLITLLRTCLPPIAFVCVDEAHCVSQWSHNFRPSYLRICKVLRDKMNIQTILGLTATAPKSTLRSIADNLGVDNENGVIRGVLLPSNLYLSVSRDKDRDAALIQLLEGSRFANFDAIIIYCIRREECERLATLLRTYLKDPVKDLESKGGGRRRGISWSAEAYHAGLTAARRSSVQKQFMTGKMKIVVATVAFGMGINKSDIRAIIHYNAPKNFENYVQEIGRAGRDGLPAHCHVFLNSEGRDLQELKRFIYANSTDRHVLRKLMRKILPEPCDCRKEDGSGECKGHEVAMVIESTIQELDMPEENIATLLCHLESHPSRWVLEVGSKVYAACTVRCYGGLLQLKMAARECPALGAALALQKADSTAVRTFAVVDVARRIGWESGAVKRQLKSLEWDRSAVAIGGKPRRSGILVEFSDLAFHLHVRGDLSEAEQDAALEFIHQRCMNREATEIQQLQRIHQALLSISHSQSTSCCETVDETKSDKLRSFIKDYFEEEAGACQPVEEVVLCPDNQEQFIRATIRSLILNYRDQTFTARSIARILHGISSPCYPAEIWGKARQHWRAQLHQDFNLLVRMGAQELLALK</sequence>
<evidence type="ECO:0000256" key="21">
    <source>
        <dbReference type="ARBA" id="ARBA00078242"/>
    </source>
</evidence>
<dbReference type="STRING" id="6669.E9G3F7"/>
<dbReference type="GO" id="GO:0006260">
    <property type="term" value="P:DNA replication"/>
    <property type="evidence" value="ECO:0000318"/>
    <property type="project" value="GO_Central"/>
</dbReference>
<feature type="compositionally biased region" description="Polar residues" evidence="24">
    <location>
        <begin position="349"/>
        <end position="366"/>
    </location>
</feature>
<dbReference type="GO" id="GO:0005634">
    <property type="term" value="C:nucleus"/>
    <property type="evidence" value="ECO:0000318"/>
    <property type="project" value="GO_Central"/>
</dbReference>
<dbReference type="NCBIfam" id="TIGR00614">
    <property type="entry name" value="recQ_fam"/>
    <property type="match status" value="1"/>
</dbReference>
<evidence type="ECO:0000256" key="13">
    <source>
        <dbReference type="ARBA" id="ARBA00023125"/>
    </source>
</evidence>
<keyword evidence="29" id="KW-1185">Reference proteome</keyword>
<evidence type="ECO:0000256" key="23">
    <source>
        <dbReference type="PROSITE-ProRule" id="PRU00047"/>
    </source>
</evidence>
<dbReference type="GO" id="GO:0009378">
    <property type="term" value="F:four-way junction helicase activity"/>
    <property type="evidence" value="ECO:0000318"/>
    <property type="project" value="GO_Central"/>
</dbReference>
<evidence type="ECO:0000256" key="24">
    <source>
        <dbReference type="SAM" id="MobiDB-lite"/>
    </source>
</evidence>
<evidence type="ECO:0000259" key="27">
    <source>
        <dbReference type="PROSITE" id="PS51194"/>
    </source>
</evidence>
<keyword evidence="6" id="KW-0597">Phosphoprotein</keyword>
<evidence type="ECO:0000313" key="28">
    <source>
        <dbReference type="EMBL" id="EFX85996.1"/>
    </source>
</evidence>
<feature type="compositionally biased region" description="Polar residues" evidence="24">
    <location>
        <begin position="416"/>
        <end position="432"/>
    </location>
</feature>
<dbReference type="InterPro" id="IPR011545">
    <property type="entry name" value="DEAD/DEAH_box_helicase_dom"/>
</dbReference>
<dbReference type="SMART" id="SM00487">
    <property type="entry name" value="DEXDc"/>
    <property type="match status" value="1"/>
</dbReference>
<dbReference type="GO" id="GO:0005737">
    <property type="term" value="C:cytoplasm"/>
    <property type="evidence" value="ECO:0000318"/>
    <property type="project" value="GO_Central"/>
</dbReference>
<keyword evidence="9" id="KW-0378">Hydrolase</keyword>
<dbReference type="Pfam" id="PF00271">
    <property type="entry name" value="Helicase_C"/>
    <property type="match status" value="1"/>
</dbReference>
<dbReference type="InterPro" id="IPR014001">
    <property type="entry name" value="Helicase_ATP-bd"/>
</dbReference>
<evidence type="ECO:0000256" key="19">
    <source>
        <dbReference type="ARBA" id="ARBA00074290"/>
    </source>
</evidence>
<dbReference type="KEGG" id="dpx:DAPPUDRAFT_347585"/>
<dbReference type="PROSITE" id="PS51192">
    <property type="entry name" value="HELICASE_ATP_BIND_1"/>
    <property type="match status" value="1"/>
</dbReference>
<dbReference type="CDD" id="cd18018">
    <property type="entry name" value="DEXHc_RecQ4-like"/>
    <property type="match status" value="1"/>
</dbReference>